<dbReference type="InParanoid" id="G2YZ55"/>
<dbReference type="AlphaFoldDB" id="G2YZ55"/>
<reference evidence="2" key="1">
    <citation type="journal article" date="2011" name="PLoS Genet.">
        <title>Genomic analysis of the necrotrophic fungal pathogens Sclerotinia sclerotiorum and Botrytis cinerea.</title>
        <authorList>
            <person name="Amselem J."/>
            <person name="Cuomo C.A."/>
            <person name="van Kan J.A."/>
            <person name="Viaud M."/>
            <person name="Benito E.P."/>
            <person name="Couloux A."/>
            <person name="Coutinho P.M."/>
            <person name="de Vries R.P."/>
            <person name="Dyer P.S."/>
            <person name="Fillinger S."/>
            <person name="Fournier E."/>
            <person name="Gout L."/>
            <person name="Hahn M."/>
            <person name="Kohn L."/>
            <person name="Lapalu N."/>
            <person name="Plummer K.M."/>
            <person name="Pradier J.M."/>
            <person name="Quevillon E."/>
            <person name="Sharon A."/>
            <person name="Simon A."/>
            <person name="ten Have A."/>
            <person name="Tudzynski B."/>
            <person name="Tudzynski P."/>
            <person name="Wincker P."/>
            <person name="Andrew M."/>
            <person name="Anthouard V."/>
            <person name="Beever R.E."/>
            <person name="Beffa R."/>
            <person name="Benoit I."/>
            <person name="Bouzid O."/>
            <person name="Brault B."/>
            <person name="Chen Z."/>
            <person name="Choquer M."/>
            <person name="Collemare J."/>
            <person name="Cotton P."/>
            <person name="Danchin E.G."/>
            <person name="Da Silva C."/>
            <person name="Gautier A."/>
            <person name="Giraud C."/>
            <person name="Giraud T."/>
            <person name="Gonzalez C."/>
            <person name="Grossetete S."/>
            <person name="Guldener U."/>
            <person name="Henrissat B."/>
            <person name="Howlett B.J."/>
            <person name="Kodira C."/>
            <person name="Kretschmer M."/>
            <person name="Lappartient A."/>
            <person name="Leroch M."/>
            <person name="Levis C."/>
            <person name="Mauceli E."/>
            <person name="Neuveglise C."/>
            <person name="Oeser B."/>
            <person name="Pearson M."/>
            <person name="Poulain J."/>
            <person name="Poussereau N."/>
            <person name="Quesneville H."/>
            <person name="Rascle C."/>
            <person name="Schumacher J."/>
            <person name="Segurens B."/>
            <person name="Sexton A."/>
            <person name="Silva E."/>
            <person name="Sirven C."/>
            <person name="Soanes D.M."/>
            <person name="Talbot N.J."/>
            <person name="Templeton M."/>
            <person name="Yandava C."/>
            <person name="Yarden O."/>
            <person name="Zeng Q."/>
            <person name="Rollins J.A."/>
            <person name="Lebrun M.H."/>
            <person name="Dickman M."/>
        </authorList>
    </citation>
    <scope>NUCLEOTIDE SEQUENCE [LARGE SCALE GENOMIC DNA]</scope>
    <source>
        <strain evidence="2">T4</strain>
    </source>
</reference>
<organism evidence="1 2">
    <name type="scientific">Botryotinia fuckeliana (strain T4)</name>
    <name type="common">Noble rot fungus</name>
    <name type="synonym">Botrytis cinerea</name>
    <dbReference type="NCBI Taxonomy" id="999810"/>
    <lineage>
        <taxon>Eukaryota</taxon>
        <taxon>Fungi</taxon>
        <taxon>Dikarya</taxon>
        <taxon>Ascomycota</taxon>
        <taxon>Pezizomycotina</taxon>
        <taxon>Leotiomycetes</taxon>
        <taxon>Helotiales</taxon>
        <taxon>Sclerotiniaceae</taxon>
        <taxon>Botrytis</taxon>
    </lineage>
</organism>
<dbReference type="EMBL" id="FQ790362">
    <property type="protein sequence ID" value="CCD56903.1"/>
    <property type="molecule type" value="Genomic_DNA"/>
</dbReference>
<evidence type="ECO:0000313" key="2">
    <source>
        <dbReference type="Proteomes" id="UP000008177"/>
    </source>
</evidence>
<evidence type="ECO:0000313" key="1">
    <source>
        <dbReference type="EMBL" id="CCD56903.1"/>
    </source>
</evidence>
<dbReference type="Proteomes" id="UP000008177">
    <property type="component" value="Unplaced contigs"/>
</dbReference>
<gene>
    <name evidence="1" type="ORF">BofuT4_uP141650.1</name>
</gene>
<accession>G2YZ55</accession>
<proteinExistence type="predicted"/>
<protein>
    <submittedName>
        <fullName evidence="1">Uncharacterized protein</fullName>
    </submittedName>
</protein>
<sequence>MRCIIHIKSKNAYFHILILFSAGLADRSVPYWPR</sequence>
<dbReference type="HOGENOM" id="CLU_3377022_0_0_1"/>
<name>G2YZ55_BOTF4</name>